<organism evidence="1 2">
    <name type="scientific">Artomyces pyxidatus</name>
    <dbReference type="NCBI Taxonomy" id="48021"/>
    <lineage>
        <taxon>Eukaryota</taxon>
        <taxon>Fungi</taxon>
        <taxon>Dikarya</taxon>
        <taxon>Basidiomycota</taxon>
        <taxon>Agaricomycotina</taxon>
        <taxon>Agaricomycetes</taxon>
        <taxon>Russulales</taxon>
        <taxon>Auriscalpiaceae</taxon>
        <taxon>Artomyces</taxon>
    </lineage>
</organism>
<protein>
    <submittedName>
        <fullName evidence="1">Uncharacterized protein</fullName>
    </submittedName>
</protein>
<evidence type="ECO:0000313" key="2">
    <source>
        <dbReference type="Proteomes" id="UP000814140"/>
    </source>
</evidence>
<dbReference type="Proteomes" id="UP000814140">
    <property type="component" value="Unassembled WGS sequence"/>
</dbReference>
<comment type="caution">
    <text evidence="1">The sequence shown here is derived from an EMBL/GenBank/DDBJ whole genome shotgun (WGS) entry which is preliminary data.</text>
</comment>
<reference evidence="1" key="1">
    <citation type="submission" date="2021-03" db="EMBL/GenBank/DDBJ databases">
        <authorList>
            <consortium name="DOE Joint Genome Institute"/>
            <person name="Ahrendt S."/>
            <person name="Looney B.P."/>
            <person name="Miyauchi S."/>
            <person name="Morin E."/>
            <person name="Drula E."/>
            <person name="Courty P.E."/>
            <person name="Chicoki N."/>
            <person name="Fauchery L."/>
            <person name="Kohler A."/>
            <person name="Kuo A."/>
            <person name="Labutti K."/>
            <person name="Pangilinan J."/>
            <person name="Lipzen A."/>
            <person name="Riley R."/>
            <person name="Andreopoulos W."/>
            <person name="He G."/>
            <person name="Johnson J."/>
            <person name="Barry K.W."/>
            <person name="Grigoriev I.V."/>
            <person name="Nagy L."/>
            <person name="Hibbett D."/>
            <person name="Henrissat B."/>
            <person name="Matheny P.B."/>
            <person name="Labbe J."/>
            <person name="Martin F."/>
        </authorList>
    </citation>
    <scope>NUCLEOTIDE SEQUENCE</scope>
    <source>
        <strain evidence="1">HHB10654</strain>
    </source>
</reference>
<proteinExistence type="predicted"/>
<sequence>MFPVKTNIRVQGAQVEVFALRRQIVSFQPPDNDPTSDKLTRGRAARRRRGDAGSPSAERQPDKGASPPPPSDVPAAKLASVRSELELTRGDLSRSQAEAAKLAEQCQSLERALREVTDALRAREMELVEMRKEAAERRLQLDELKADRKPRARSGDREHRLRYETRRQNGTHSPSGRTAHDSDDDTGHLRVRPFHGRRPKSTPPAPRSALPPVPPLPGAEVAPGLEVFLTKIDHWSGAQVIEAIQDLNSEILQLAASATELTTVVGRGVAPPMRLNQAGKGVSTRLGQPFAHILATRDHDHDPTLIQFALQACVATCTARLLSVFCIGLPIPPNELFAQLHFHMHSTEPQATSSRWRALTLSHIRTLNPRLSDVAIQDFVLQILRAWADIFVLCGCATTEPLDALRARFGAQAQRIALSACGLARVISEEIMSTNFEVILIEQGRAFDAATMANAFAGYGPSTGAVLCTTELGLRCSTRKNAKAVADGLVGESIERTTLLLPKVILETVPQILDHMSEAIA</sequence>
<reference evidence="1" key="2">
    <citation type="journal article" date="2022" name="New Phytol.">
        <title>Evolutionary transition to the ectomycorrhizal habit in the genomes of a hyperdiverse lineage of mushroom-forming fungi.</title>
        <authorList>
            <person name="Looney B."/>
            <person name="Miyauchi S."/>
            <person name="Morin E."/>
            <person name="Drula E."/>
            <person name="Courty P.E."/>
            <person name="Kohler A."/>
            <person name="Kuo A."/>
            <person name="LaButti K."/>
            <person name="Pangilinan J."/>
            <person name="Lipzen A."/>
            <person name="Riley R."/>
            <person name="Andreopoulos W."/>
            <person name="He G."/>
            <person name="Johnson J."/>
            <person name="Nolan M."/>
            <person name="Tritt A."/>
            <person name="Barry K.W."/>
            <person name="Grigoriev I.V."/>
            <person name="Nagy L.G."/>
            <person name="Hibbett D."/>
            <person name="Henrissat B."/>
            <person name="Matheny P.B."/>
            <person name="Labbe J."/>
            <person name="Martin F.M."/>
        </authorList>
    </citation>
    <scope>NUCLEOTIDE SEQUENCE</scope>
    <source>
        <strain evidence="1">HHB10654</strain>
    </source>
</reference>
<accession>A0ACB8SNL8</accession>
<name>A0ACB8SNL8_9AGAM</name>
<dbReference type="EMBL" id="MU277238">
    <property type="protein sequence ID" value="KAI0058164.1"/>
    <property type="molecule type" value="Genomic_DNA"/>
</dbReference>
<evidence type="ECO:0000313" key="1">
    <source>
        <dbReference type="EMBL" id="KAI0058164.1"/>
    </source>
</evidence>
<keyword evidence="2" id="KW-1185">Reference proteome</keyword>
<gene>
    <name evidence="1" type="ORF">BV25DRAFT_1297034</name>
</gene>